<dbReference type="Pfam" id="PF00348">
    <property type="entry name" value="polyprenyl_synt"/>
    <property type="match status" value="1"/>
</dbReference>
<dbReference type="CDD" id="cd00685">
    <property type="entry name" value="Trans_IPPS_HT"/>
    <property type="match status" value="1"/>
</dbReference>
<protein>
    <submittedName>
        <fullName evidence="5">Polyprenyl synthetase family protein</fullName>
    </submittedName>
</protein>
<name>A0A975K154_9MYCO</name>
<reference evidence="5" key="1">
    <citation type="submission" date="2019-12" db="EMBL/GenBank/DDBJ databases">
        <title>Mycobacterium spongiae sp. nov.</title>
        <authorList>
            <person name="Stinear T."/>
        </authorList>
    </citation>
    <scope>NUCLEOTIDE SEQUENCE</scope>
    <source>
        <strain evidence="5">FSD4b-SM</strain>
    </source>
</reference>
<evidence type="ECO:0000256" key="1">
    <source>
        <dbReference type="ARBA" id="ARBA00005128"/>
    </source>
</evidence>
<dbReference type="InterPro" id="IPR000092">
    <property type="entry name" value="Polyprenyl_synt"/>
</dbReference>
<keyword evidence="6" id="KW-1185">Reference proteome</keyword>
<dbReference type="Gene3D" id="1.10.600.10">
    <property type="entry name" value="Farnesyl Diphosphate Synthase"/>
    <property type="match status" value="1"/>
</dbReference>
<dbReference type="SFLD" id="SFLDG01017">
    <property type="entry name" value="Polyprenyl_Transferase_Like"/>
    <property type="match status" value="1"/>
</dbReference>
<dbReference type="GO" id="GO:0008299">
    <property type="term" value="P:isoprenoid biosynthetic process"/>
    <property type="evidence" value="ECO:0007669"/>
    <property type="project" value="InterPro"/>
</dbReference>
<dbReference type="AlphaFoldDB" id="A0A975K154"/>
<dbReference type="GO" id="GO:0004659">
    <property type="term" value="F:prenyltransferase activity"/>
    <property type="evidence" value="ECO:0007669"/>
    <property type="project" value="InterPro"/>
</dbReference>
<dbReference type="NCBIfam" id="NF045549">
    <property type="entry name" value="GGPPsyn_IdsB"/>
    <property type="match status" value="1"/>
</dbReference>
<dbReference type="GO" id="GO:0046872">
    <property type="term" value="F:metal ion binding"/>
    <property type="evidence" value="ECO:0007669"/>
    <property type="project" value="UniProtKB-KW"/>
</dbReference>
<accession>A0A975K154</accession>
<dbReference type="InterPro" id="IPR033749">
    <property type="entry name" value="Polyprenyl_synt_CS"/>
</dbReference>
<evidence type="ECO:0000256" key="3">
    <source>
        <dbReference type="ARBA" id="ARBA00022842"/>
    </source>
</evidence>
<keyword evidence="2" id="KW-0479">Metal-binding</keyword>
<dbReference type="SFLD" id="SFLDS00005">
    <property type="entry name" value="Isoprenoid_Synthase_Type_I"/>
    <property type="match status" value="1"/>
</dbReference>
<comment type="similarity">
    <text evidence="4">Belongs to the FPP/GGPP synthase family.</text>
</comment>
<keyword evidence="3" id="KW-0460">Magnesium</keyword>
<sequence length="311" mass="32474">MREPLATMAGYHLGWWDADRSLAVEGSAGKALRGALVFAAAAACTGGDVGDTAQIAAAVELMHNFTLLHDDVMDGDRTRRGRPTVWSVWGTSDAIVLGDALHAAAVQILADLRDQSIAVKAIMRLEATCVELCVGQNEDCSFEGRLGVTVDDYIRMAAGKTACLIGCCCALGALSAKADDATVAALGRFGHELGLAFQFVDDLIGIWGDPGVTGKPVGSDLARRKATLPVVAALNSGSEAAIELAALYADGADMTQSDVDRAAALVELAGGRRAAQRFADERIQAAVAALPDAVKSEDLMALSHLVCRREH</sequence>
<organism evidence="5 6">
    <name type="scientific">Mycobacterium spongiae</name>
    <dbReference type="NCBI Taxonomy" id="886343"/>
    <lineage>
        <taxon>Bacteria</taxon>
        <taxon>Bacillati</taxon>
        <taxon>Actinomycetota</taxon>
        <taxon>Actinomycetes</taxon>
        <taxon>Mycobacteriales</taxon>
        <taxon>Mycobacteriaceae</taxon>
        <taxon>Mycobacterium</taxon>
    </lineage>
</organism>
<dbReference type="EMBL" id="CP046600">
    <property type="protein sequence ID" value="QUR69442.1"/>
    <property type="molecule type" value="Genomic_DNA"/>
</dbReference>
<evidence type="ECO:0000313" key="5">
    <source>
        <dbReference type="EMBL" id="QUR69442.1"/>
    </source>
</evidence>
<comment type="pathway">
    <text evidence="1">Isoprenoid biosynthesis.</text>
</comment>
<gene>
    <name evidence="5" type="ORF">F6B93_22300</name>
</gene>
<dbReference type="InterPro" id="IPR008949">
    <property type="entry name" value="Isoprenoid_synthase_dom_sf"/>
</dbReference>
<dbReference type="KEGG" id="mspg:F6B93_22300"/>
<proteinExistence type="inferred from homology"/>
<evidence type="ECO:0000256" key="2">
    <source>
        <dbReference type="ARBA" id="ARBA00022723"/>
    </source>
</evidence>
<dbReference type="PROSITE" id="PS00723">
    <property type="entry name" value="POLYPRENYL_SYNTHASE_1"/>
    <property type="match status" value="1"/>
</dbReference>
<keyword evidence="4" id="KW-0808">Transferase</keyword>
<evidence type="ECO:0000313" key="6">
    <source>
        <dbReference type="Proteomes" id="UP000682202"/>
    </source>
</evidence>
<dbReference type="Proteomes" id="UP000682202">
    <property type="component" value="Chromosome"/>
</dbReference>
<dbReference type="SUPFAM" id="SSF48576">
    <property type="entry name" value="Terpenoid synthases"/>
    <property type="match status" value="1"/>
</dbReference>
<dbReference type="PANTHER" id="PTHR12001:SF86">
    <property type="entry name" value="GERANYLGERANYL DIPHOSPHATE SYNTHASE"/>
    <property type="match status" value="1"/>
</dbReference>
<dbReference type="PANTHER" id="PTHR12001">
    <property type="entry name" value="GERANYLGERANYL PYROPHOSPHATE SYNTHASE"/>
    <property type="match status" value="1"/>
</dbReference>
<evidence type="ECO:0000256" key="4">
    <source>
        <dbReference type="RuleBase" id="RU004466"/>
    </source>
</evidence>